<evidence type="ECO:0000313" key="4">
    <source>
        <dbReference type="Proteomes" id="UP000001940"/>
    </source>
</evidence>
<dbReference type="SMART" id="SM00256">
    <property type="entry name" value="FBOX"/>
    <property type="match status" value="1"/>
</dbReference>
<name>Q9BKS7_CAEEL</name>
<dbReference type="UCSC" id="Y82E9BR.12">
    <property type="organism name" value="c. elegans"/>
</dbReference>
<dbReference type="CTD" id="190774"/>
<reference evidence="3 4" key="1">
    <citation type="journal article" date="1998" name="Science">
        <title>Genome sequence of the nematode C. elegans: a platform for investigating biology.</title>
        <authorList>
            <consortium name="The C. elegans sequencing consortium"/>
            <person name="Sulson J.E."/>
            <person name="Waterston R."/>
        </authorList>
    </citation>
    <scope>NUCLEOTIDE SEQUENCE [LARGE SCALE GENOMIC DNA]</scope>
    <source>
        <strain evidence="3 4">Bristol N2</strain>
    </source>
</reference>
<dbReference type="Bgee" id="WBGene00022345">
    <property type="expression patterns" value="Expressed in adult organism and 1 other cell type or tissue"/>
</dbReference>
<dbReference type="AGR" id="WB:WBGene00022345"/>
<feature type="domain" description="F-box" evidence="2">
    <location>
        <begin position="40"/>
        <end position="87"/>
    </location>
</feature>
<dbReference type="OrthoDB" id="5910808at2759"/>
<dbReference type="HOGENOM" id="CLU_625902_0_0_1"/>
<sequence>MSDTANRDNQRALTKTRGLVLDKWFEINFCRFMRGLAPISPTLSDMPTEILNQVFEKLEPKDRLACRKVCSSLRTAVVKFGMHFDKVMVAIIETMVFLSLGEEVILYSEENNDAVVVGRKKKSTFEGKTYLEIAIKDLETVMNHVSTLFLTIDADAQQGFITTFRKTLKESKCVNVRMLYLVGFSFDGILSILPIFICQVLNNITLFKTTAVNRFERIEELDQWKNAKECIILSTSPLSNQIEQLFHLREFQICISHLPIQHAIKIKDAS</sequence>
<dbReference type="KEGG" id="cel:CELE_Y82E9BR.12"/>
<dbReference type="InterPro" id="IPR001810">
    <property type="entry name" value="F-box_dom"/>
</dbReference>
<evidence type="ECO:0000259" key="2">
    <source>
        <dbReference type="PROSITE" id="PS50181"/>
    </source>
</evidence>
<organism evidence="3 4">
    <name type="scientific">Caenorhabditis elegans</name>
    <dbReference type="NCBI Taxonomy" id="6239"/>
    <lineage>
        <taxon>Eukaryota</taxon>
        <taxon>Metazoa</taxon>
        <taxon>Ecdysozoa</taxon>
        <taxon>Nematoda</taxon>
        <taxon>Chromadorea</taxon>
        <taxon>Rhabditida</taxon>
        <taxon>Rhabditina</taxon>
        <taxon>Rhabditomorpha</taxon>
        <taxon>Rhabditoidea</taxon>
        <taxon>Rhabditidae</taxon>
        <taxon>Peloderinae</taxon>
        <taxon>Caenorhabditis</taxon>
    </lineage>
</organism>
<keyword evidence="4" id="KW-1185">Reference proteome</keyword>
<dbReference type="PANTHER" id="PTHR23015">
    <property type="entry name" value="UNCHARACTERIZED C.ELEGANS PROTEIN"/>
    <property type="match status" value="1"/>
</dbReference>
<gene>
    <name evidence="3 5" type="primary">fbxa-138</name>
    <name evidence="3" type="ORF">CELE_Y82E9BR.12</name>
    <name evidence="5" type="ORF">Y82E9BR.12</name>
</gene>
<dbReference type="RefSeq" id="NP_497399.2">
    <property type="nucleotide sequence ID" value="NM_064998.3"/>
</dbReference>
<dbReference type="InterPro" id="IPR036047">
    <property type="entry name" value="F-box-like_dom_sf"/>
</dbReference>
<dbReference type="SUPFAM" id="SSF81383">
    <property type="entry name" value="F-box domain"/>
    <property type="match status" value="1"/>
</dbReference>
<dbReference type="PaxDb" id="6239-Y82E9BR.12"/>
<dbReference type="InParanoid" id="Q9BKS7"/>
<dbReference type="Pfam" id="PF01827">
    <property type="entry name" value="FTH"/>
    <property type="match status" value="1"/>
</dbReference>
<dbReference type="FunCoup" id="Q9BKS7">
    <property type="interactions" value="250"/>
</dbReference>
<dbReference type="AlphaFoldDB" id="Q9BKS7"/>
<dbReference type="GeneID" id="190774"/>
<dbReference type="PROSITE" id="PS50181">
    <property type="entry name" value="FBOX"/>
    <property type="match status" value="1"/>
</dbReference>
<proteinExistence type="predicted"/>
<accession>Q9BKS7</accession>
<dbReference type="Pfam" id="PF00646">
    <property type="entry name" value="F-box"/>
    <property type="match status" value="1"/>
</dbReference>
<keyword evidence="1" id="KW-0472">Membrane</keyword>
<dbReference type="Proteomes" id="UP000001940">
    <property type="component" value="Chromosome III"/>
</dbReference>
<dbReference type="CDD" id="cd22150">
    <property type="entry name" value="F-box_CeFBXA-like"/>
    <property type="match status" value="1"/>
</dbReference>
<dbReference type="EMBL" id="BX284603">
    <property type="protein sequence ID" value="CCD73043.2"/>
    <property type="molecule type" value="Genomic_DNA"/>
</dbReference>
<feature type="transmembrane region" description="Helical" evidence="1">
    <location>
        <begin position="178"/>
        <end position="197"/>
    </location>
</feature>
<dbReference type="InterPro" id="IPR002900">
    <property type="entry name" value="DUF38/FTH_CAE_spp"/>
</dbReference>
<dbReference type="InterPro" id="IPR040161">
    <property type="entry name" value="FB224"/>
</dbReference>
<dbReference type="WormBase" id="Y82E9BR.12">
    <property type="protein sequence ID" value="CE50135"/>
    <property type="gene ID" value="WBGene00022345"/>
    <property type="gene designation" value="fbxa-138"/>
</dbReference>
<protein>
    <submittedName>
        <fullName evidence="3">F-box domain-containing protein</fullName>
    </submittedName>
</protein>
<evidence type="ECO:0000313" key="5">
    <source>
        <dbReference type="WormBase" id="Y82E9BR.12"/>
    </source>
</evidence>
<evidence type="ECO:0000256" key="1">
    <source>
        <dbReference type="SAM" id="Phobius"/>
    </source>
</evidence>
<evidence type="ECO:0000313" key="3">
    <source>
        <dbReference type="EMBL" id="CCD73043.2"/>
    </source>
</evidence>
<keyword evidence="1" id="KW-0812">Transmembrane</keyword>
<keyword evidence="1" id="KW-1133">Transmembrane helix</keyword>
<dbReference type="Gene3D" id="1.20.1280.50">
    <property type="match status" value="1"/>
</dbReference>
<dbReference type="PANTHER" id="PTHR23015:SF4">
    <property type="entry name" value="DUF38 DOMAIN-CONTAINING PROTEIN-RELATED"/>
    <property type="match status" value="1"/>
</dbReference>